<dbReference type="InterPro" id="IPR003724">
    <property type="entry name" value="CblAdoTrfase_CobA"/>
</dbReference>
<protein>
    <submittedName>
        <fullName evidence="1">Cob(I)yrinic acid a,c-diamide adenosyltransferase</fullName>
    </submittedName>
</protein>
<evidence type="ECO:0000313" key="2">
    <source>
        <dbReference type="Proteomes" id="UP000095743"/>
    </source>
</evidence>
<dbReference type="NCBIfam" id="TIGR00708">
    <property type="entry name" value="cobA"/>
    <property type="match status" value="1"/>
</dbReference>
<dbReference type="GO" id="GO:0005524">
    <property type="term" value="F:ATP binding"/>
    <property type="evidence" value="ECO:0007669"/>
    <property type="project" value="InterPro"/>
</dbReference>
<dbReference type="GO" id="GO:0009236">
    <property type="term" value="P:cobalamin biosynthetic process"/>
    <property type="evidence" value="ECO:0007669"/>
    <property type="project" value="InterPro"/>
</dbReference>
<dbReference type="PANTHER" id="PTHR46638">
    <property type="entry name" value="CORRINOID ADENOSYLTRANSFERASE"/>
    <property type="match status" value="1"/>
</dbReference>
<dbReference type="KEGG" id="gfe:Gferi_16450"/>
<sequence>MLMNRGYVHVYTGDGKGKTTAALGLALRAAGAGKKVFIAQFVKSIEYSEWKALKSLQNSIDITLYGHGCFIAKNPEQEDISAARKGLQDIHRILMSKKYDLIILDEITIALYYRLLSLEDVITLLKDKPYETELVLTGRYAPEAIIEFADLVTEMKEIKHYYQQGVLSREGIDR</sequence>
<dbReference type="Gene3D" id="3.40.50.300">
    <property type="entry name" value="P-loop containing nucleotide triphosphate hydrolases"/>
    <property type="match status" value="1"/>
</dbReference>
<organism evidence="1 2">
    <name type="scientific">Geosporobacter ferrireducens</name>
    <dbReference type="NCBI Taxonomy" id="1424294"/>
    <lineage>
        <taxon>Bacteria</taxon>
        <taxon>Bacillati</taxon>
        <taxon>Bacillota</taxon>
        <taxon>Clostridia</taxon>
        <taxon>Peptostreptococcales</taxon>
        <taxon>Thermotaleaceae</taxon>
        <taxon>Geosporobacter</taxon>
    </lineage>
</organism>
<dbReference type="AlphaFoldDB" id="A0A1D8GJB3"/>
<proteinExistence type="predicted"/>
<dbReference type="GO" id="GO:0008817">
    <property type="term" value="F:corrinoid adenosyltransferase activity"/>
    <property type="evidence" value="ECO:0007669"/>
    <property type="project" value="InterPro"/>
</dbReference>
<dbReference type="STRING" id="1424294.Gferi_16450"/>
<dbReference type="OrthoDB" id="9810309at2"/>
<dbReference type="PIRSF" id="PIRSF015617">
    <property type="entry name" value="Adensltrnsf_CobA"/>
    <property type="match status" value="1"/>
</dbReference>
<dbReference type="CDD" id="cd00561">
    <property type="entry name" value="CobA_ACA"/>
    <property type="match status" value="1"/>
</dbReference>
<reference evidence="1 2" key="1">
    <citation type="submission" date="2016-09" db="EMBL/GenBank/DDBJ databases">
        <title>Genomic analysis reveals versatility of anaerobic energy metabolism of Geosporobacter ferrireducens IRF9 of phylum Firmicutes.</title>
        <authorList>
            <person name="Kim S.-J."/>
        </authorList>
    </citation>
    <scope>NUCLEOTIDE SEQUENCE [LARGE SCALE GENOMIC DNA]</scope>
    <source>
        <strain evidence="1 2">IRF9</strain>
    </source>
</reference>
<name>A0A1D8GJB3_9FIRM</name>
<dbReference type="Pfam" id="PF02572">
    <property type="entry name" value="CobA_CobO_BtuR"/>
    <property type="match status" value="1"/>
</dbReference>
<accession>A0A1D8GJB3</accession>
<dbReference type="InterPro" id="IPR027417">
    <property type="entry name" value="P-loop_NTPase"/>
</dbReference>
<dbReference type="PANTHER" id="PTHR46638:SF1">
    <property type="entry name" value="CORRINOID ADENOSYLTRANSFERASE"/>
    <property type="match status" value="1"/>
</dbReference>
<keyword evidence="1" id="KW-0808">Transferase</keyword>
<dbReference type="NCBIfam" id="NF004637">
    <property type="entry name" value="PRK05986.1"/>
    <property type="match status" value="1"/>
</dbReference>
<dbReference type="SUPFAM" id="SSF52540">
    <property type="entry name" value="P-loop containing nucleoside triphosphate hydrolases"/>
    <property type="match status" value="1"/>
</dbReference>
<gene>
    <name evidence="1" type="ORF">Gferi_16450</name>
</gene>
<evidence type="ECO:0000313" key="1">
    <source>
        <dbReference type="EMBL" id="AOT71015.1"/>
    </source>
</evidence>
<dbReference type="Proteomes" id="UP000095743">
    <property type="component" value="Chromosome"/>
</dbReference>
<dbReference type="EMBL" id="CP017269">
    <property type="protein sequence ID" value="AOT71015.1"/>
    <property type="molecule type" value="Genomic_DNA"/>
</dbReference>
<keyword evidence="2" id="KW-1185">Reference proteome</keyword>